<reference evidence="2" key="1">
    <citation type="submission" date="2025-08" db="UniProtKB">
        <authorList>
            <consortium name="RefSeq"/>
        </authorList>
    </citation>
    <scope>IDENTIFICATION</scope>
    <source>
        <tissue evidence="2">Whole organism</tissue>
    </source>
</reference>
<gene>
    <name evidence="2" type="primary">LOC113212327</name>
</gene>
<evidence type="ECO:0000313" key="1">
    <source>
        <dbReference type="Proteomes" id="UP000504606"/>
    </source>
</evidence>
<dbReference type="KEGG" id="foc:113212327"/>
<dbReference type="InterPro" id="IPR032675">
    <property type="entry name" value="LRR_dom_sf"/>
</dbReference>
<sequence>ALPKLRSIDVSFFDHEYPDIWVAPYDDSQACQEPSCLGALLLGAHGELRCAQLTSPAVMPLLDSCPAGLQSLTVSAAPGMAAKLRRLGELQELKFVGVYCHANIAEMADALRTWSGPLLKLTLPSCLACREEEATLMRALGAGALRSLTHLNLRVLEESGLRALAAALPALPSLASLTLTVAPPRKPDVLRDLFAGAGPSLCESLLLFEDLLSPGFTTSELRSDLPNLVRRAPTSVSLHVHADAHPLEQPDGLGEFARADGFCSICDAKPHSEHSIVFGIHAADEQESCPVCAAVRVRGSFPFQWTDTSIHYVCVGKT</sequence>
<proteinExistence type="predicted"/>
<feature type="non-terminal residue" evidence="2">
    <location>
        <position position="1"/>
    </location>
</feature>
<dbReference type="RefSeq" id="XP_052132620.1">
    <property type="nucleotide sequence ID" value="XM_052276660.1"/>
</dbReference>
<dbReference type="Gene3D" id="3.80.10.10">
    <property type="entry name" value="Ribonuclease Inhibitor"/>
    <property type="match status" value="1"/>
</dbReference>
<name>A0A9C6XB49_FRAOC</name>
<dbReference type="SUPFAM" id="SSF52047">
    <property type="entry name" value="RNI-like"/>
    <property type="match status" value="1"/>
</dbReference>
<evidence type="ECO:0000313" key="2">
    <source>
        <dbReference type="RefSeq" id="XP_052132620.1"/>
    </source>
</evidence>
<accession>A0A9C6XB49</accession>
<dbReference type="OrthoDB" id="9970474at2759"/>
<protein>
    <submittedName>
        <fullName evidence="2">Uncharacterized protein LOC113212327</fullName>
    </submittedName>
</protein>
<organism evidence="1 2">
    <name type="scientific">Frankliniella occidentalis</name>
    <name type="common">Western flower thrips</name>
    <name type="synonym">Euthrips occidentalis</name>
    <dbReference type="NCBI Taxonomy" id="133901"/>
    <lineage>
        <taxon>Eukaryota</taxon>
        <taxon>Metazoa</taxon>
        <taxon>Ecdysozoa</taxon>
        <taxon>Arthropoda</taxon>
        <taxon>Hexapoda</taxon>
        <taxon>Insecta</taxon>
        <taxon>Pterygota</taxon>
        <taxon>Neoptera</taxon>
        <taxon>Paraneoptera</taxon>
        <taxon>Thysanoptera</taxon>
        <taxon>Terebrantia</taxon>
        <taxon>Thripoidea</taxon>
        <taxon>Thripidae</taxon>
        <taxon>Frankliniella</taxon>
    </lineage>
</organism>
<dbReference type="Proteomes" id="UP000504606">
    <property type="component" value="Unplaced"/>
</dbReference>
<keyword evidence="1" id="KW-1185">Reference proteome</keyword>
<dbReference type="AlphaFoldDB" id="A0A9C6XB49"/>
<dbReference type="GeneID" id="113212327"/>